<evidence type="ECO:0000313" key="4">
    <source>
        <dbReference type="EMBL" id="KRN18132.1"/>
    </source>
</evidence>
<dbReference type="PANTHER" id="PTHR43708:SF7">
    <property type="entry name" value="OXIDOREDUCTASE"/>
    <property type="match status" value="1"/>
</dbReference>
<dbReference type="EMBL" id="AYZJ01000102">
    <property type="protein sequence ID" value="KRN18132.1"/>
    <property type="molecule type" value="Genomic_DNA"/>
</dbReference>
<evidence type="ECO:0000259" key="2">
    <source>
        <dbReference type="Pfam" id="PF01408"/>
    </source>
</evidence>
<dbReference type="InterPro" id="IPR036291">
    <property type="entry name" value="NAD(P)-bd_dom_sf"/>
</dbReference>
<dbReference type="InterPro" id="IPR000683">
    <property type="entry name" value="Gfo/Idh/MocA-like_OxRdtase_N"/>
</dbReference>
<dbReference type="Pfam" id="PF01408">
    <property type="entry name" value="GFO_IDH_MocA"/>
    <property type="match status" value="1"/>
</dbReference>
<evidence type="ECO:0000313" key="5">
    <source>
        <dbReference type="Proteomes" id="UP000050865"/>
    </source>
</evidence>
<dbReference type="PATRIC" id="fig|1423730.4.peg.1005"/>
<accession>A0A0R2F1M2</accession>
<evidence type="ECO:0000256" key="1">
    <source>
        <dbReference type="ARBA" id="ARBA00010928"/>
    </source>
</evidence>
<dbReference type="InterPro" id="IPR004104">
    <property type="entry name" value="Gfo/Idh/MocA-like_OxRdtase_C"/>
</dbReference>
<dbReference type="PANTHER" id="PTHR43708">
    <property type="entry name" value="CONSERVED EXPRESSED OXIDOREDUCTASE (EUROFUNG)"/>
    <property type="match status" value="1"/>
</dbReference>
<evidence type="ECO:0000259" key="3">
    <source>
        <dbReference type="Pfam" id="PF02894"/>
    </source>
</evidence>
<organism evidence="4 5">
    <name type="scientific">Lacticaseibacillus camelliae DSM 22697 = JCM 13995</name>
    <dbReference type="NCBI Taxonomy" id="1423730"/>
    <lineage>
        <taxon>Bacteria</taxon>
        <taxon>Bacillati</taxon>
        <taxon>Bacillota</taxon>
        <taxon>Bacilli</taxon>
        <taxon>Lactobacillales</taxon>
        <taxon>Lactobacillaceae</taxon>
        <taxon>Lacticaseibacillus</taxon>
    </lineage>
</organism>
<dbReference type="SUPFAM" id="SSF55347">
    <property type="entry name" value="Glyceraldehyde-3-phosphate dehydrogenase-like, C-terminal domain"/>
    <property type="match status" value="1"/>
</dbReference>
<sequence length="343" mass="39180">MITMAYIGNGKATNRYHLPFSRQVKDIRVKTIYARHDDSPWAKLPDVKYTTNINDIWDDPEIQLVAITTPPQAHFELAKAALDHGKNVLLEKPFTATAHEARELFDYAKQKGLLLEGYQNRRFDSDFLTVQKVIASGKLGKVYEVEDNFDYYRAAAVEQSTEYTRLGSFLYGHAVHTMDQVLSYWGTPVSVDYDVRQLLGPNHMADYFDIGMHYPDSLKVSVKSSFFRLNYRPSFVVYGTRGRFLKQETDQQEAMMKKFYMPGPDHPDFGVDRPDQYGTLSYLDDAGQYHEEKVVSEVGGYQKYYEALVDTLENGAAPLVTPEQTITLMTLLEEGAEQIEATL</sequence>
<comment type="caution">
    <text evidence="4">The sequence shown here is derived from an EMBL/GenBank/DDBJ whole genome shotgun (WGS) entry which is preliminary data.</text>
</comment>
<dbReference type="InterPro" id="IPR051317">
    <property type="entry name" value="Gfo/Idh/MocA_oxidoreduct"/>
</dbReference>
<proteinExistence type="inferred from homology"/>
<dbReference type="Gene3D" id="3.40.50.720">
    <property type="entry name" value="NAD(P)-binding Rossmann-like Domain"/>
    <property type="match status" value="1"/>
</dbReference>
<protein>
    <submittedName>
        <fullName evidence="4">Oxidoreductase, YhhX family protein</fullName>
    </submittedName>
</protein>
<dbReference type="Proteomes" id="UP000050865">
    <property type="component" value="Unassembled WGS sequence"/>
</dbReference>
<dbReference type="GO" id="GO:0000166">
    <property type="term" value="F:nucleotide binding"/>
    <property type="evidence" value="ECO:0007669"/>
    <property type="project" value="InterPro"/>
</dbReference>
<comment type="similarity">
    <text evidence="1">Belongs to the Gfo/Idh/MocA family.</text>
</comment>
<dbReference type="Pfam" id="PF02894">
    <property type="entry name" value="GFO_IDH_MocA_C"/>
    <property type="match status" value="1"/>
</dbReference>
<keyword evidence="5" id="KW-1185">Reference proteome</keyword>
<name>A0A0R2F1M2_9LACO</name>
<dbReference type="Gene3D" id="3.30.360.10">
    <property type="entry name" value="Dihydrodipicolinate Reductase, domain 2"/>
    <property type="match status" value="1"/>
</dbReference>
<feature type="domain" description="Gfo/Idh/MocA-like oxidoreductase N-terminal" evidence="2">
    <location>
        <begin position="4"/>
        <end position="115"/>
    </location>
</feature>
<dbReference type="SUPFAM" id="SSF51735">
    <property type="entry name" value="NAD(P)-binding Rossmann-fold domains"/>
    <property type="match status" value="1"/>
</dbReference>
<gene>
    <name evidence="4" type="ORF">FC75_GL000954</name>
</gene>
<dbReference type="STRING" id="1423730.FC75_GL000954"/>
<dbReference type="RefSeq" id="WP_056990002.1">
    <property type="nucleotide sequence ID" value="NZ_AYZJ01000102.1"/>
</dbReference>
<feature type="domain" description="Gfo/Idh/MocA-like oxidoreductase C-terminal" evidence="3">
    <location>
        <begin position="132"/>
        <end position="338"/>
    </location>
</feature>
<dbReference type="AlphaFoldDB" id="A0A0R2F1M2"/>
<reference evidence="4 5" key="1">
    <citation type="journal article" date="2015" name="Genome Announc.">
        <title>Expanding the biotechnology potential of lactobacilli through comparative genomics of 213 strains and associated genera.</title>
        <authorList>
            <person name="Sun Z."/>
            <person name="Harris H.M."/>
            <person name="McCann A."/>
            <person name="Guo C."/>
            <person name="Argimon S."/>
            <person name="Zhang W."/>
            <person name="Yang X."/>
            <person name="Jeffery I.B."/>
            <person name="Cooney J.C."/>
            <person name="Kagawa T.F."/>
            <person name="Liu W."/>
            <person name="Song Y."/>
            <person name="Salvetti E."/>
            <person name="Wrobel A."/>
            <person name="Rasinkangas P."/>
            <person name="Parkhill J."/>
            <person name="Rea M.C."/>
            <person name="O'Sullivan O."/>
            <person name="Ritari J."/>
            <person name="Douillard F.P."/>
            <person name="Paul Ross R."/>
            <person name="Yang R."/>
            <person name="Briner A.E."/>
            <person name="Felis G.E."/>
            <person name="de Vos W.M."/>
            <person name="Barrangou R."/>
            <person name="Klaenhammer T.R."/>
            <person name="Caufield P.W."/>
            <person name="Cui Y."/>
            <person name="Zhang H."/>
            <person name="O'Toole P.W."/>
        </authorList>
    </citation>
    <scope>NUCLEOTIDE SEQUENCE [LARGE SCALE GENOMIC DNA]</scope>
    <source>
        <strain evidence="4 5">DSM 22697</strain>
    </source>
</reference>